<keyword evidence="2" id="KW-1185">Reference proteome</keyword>
<evidence type="ECO:0000313" key="2">
    <source>
        <dbReference type="Proteomes" id="UP000888360"/>
    </source>
</evidence>
<dbReference type="Proteomes" id="UP000888360">
    <property type="component" value="Genome"/>
</dbReference>
<reference evidence="2" key="2">
    <citation type="journal article" date="2007" name="Virus Genes">
        <title>Molecular cloning, sequence analysis and expression of genome segment 7 (S7) of Antheraea mylitta cypovirus (AmCPV) that encodes a viral structural protein.</title>
        <authorList>
            <person name="Chavali V.R."/>
            <person name="Ghosh A.K."/>
        </authorList>
    </citation>
    <scope>NUCLEOTIDE SEQUENCE [LARGE SCALE GENOMIC DNA]</scope>
</reference>
<reference evidence="1 2" key="3">
    <citation type="journal article" date="2008" name="Virology">
        <title>Genome segment 6 of Antheraea mylitta cypovirus encodes a structural protein with ATPase activity.</title>
        <authorList>
            <person name="Chavali V.R."/>
            <person name="Madhurantakam C."/>
            <person name="Ghorai S."/>
            <person name="Roy S."/>
            <person name="Das A.K."/>
            <person name="Ghosh A.K."/>
        </authorList>
    </citation>
    <scope>NUCLEOTIDE SEQUENCE [LARGE SCALE GENOMIC DNA]</scope>
</reference>
<protein>
    <submittedName>
        <fullName evidence="1">p68</fullName>
    </submittedName>
</protein>
<name>A8JKF8_9REOV</name>
<accession>A8JKF8</accession>
<proteinExistence type="predicted"/>
<dbReference type="EMBL" id="EF062995">
    <property type="protein sequence ID" value="ABM67073.1"/>
    <property type="molecule type" value="Genomic_RNA"/>
</dbReference>
<evidence type="ECO:0000313" key="1">
    <source>
        <dbReference type="EMBL" id="ABM67073.1"/>
    </source>
</evidence>
<reference evidence="2" key="1">
    <citation type="journal article" date="2005" name="Biochem. Biophys. Res. Commun.">
        <title>Molecular cloning and characterization of Antheraea mylitta cytoplasmic polyhedrosis virus polyhedrin gene and its variant forms.</title>
        <authorList>
            <person name="Sinha-Datta U."/>
            <person name="Chavali V.R."/>
            <person name="Ghosh A.K."/>
        </authorList>
    </citation>
    <scope>NUCLEOTIDE SEQUENCE [LARGE SCALE GENOMIC DNA]</scope>
</reference>
<organism evidence="1 2">
    <name type="scientific">Antheraea mylitta cypovirus 4</name>
    <dbReference type="NCBI Taxonomy" id="180167"/>
    <lineage>
        <taxon>Viruses</taxon>
        <taxon>Riboviria</taxon>
        <taxon>Orthornavirae</taxon>
        <taxon>Duplornaviricota</taxon>
        <taxon>Resentoviricetes</taxon>
        <taxon>Reovirales</taxon>
        <taxon>Spinareoviridae</taxon>
        <taxon>Cypovirus</taxon>
        <taxon>Cypovirus antheraeae</taxon>
    </lineage>
</organism>
<sequence>MEAVIHDTKNDTIRRPLGLYYLPNSLRPHNAYQIKTREKKITKASNLALPAGISYSESYINVIPVTAQNQLHRRLEKIYTRNNGSYQNPKLIAQCLLNGLEPTYIANARKRLTAKSSTEPVRIGRLTRNSLKNRNHITSFADVEDIEVTSQLLNELEELNSLRLTIRGVIPIVIINSKTYRLAIPTYLTSLLKFSVQYTVNPHQGYFDTTDPYLGLIYRPIIKIDSLQYPGLKDIKNKVFQPSGGIDQKVLQRSIDKSNILLPPQYTSVLVEAYGDDDFIELLHSFEARILTRGLDKPIRVGDSGGSIVKQIMRYGDMELFPKTLADAHLGPLYPSNNYIVMQVGGYYKLPEVKEQYEMLEMFFDRAKANGGLKVESEHVNGWPKGSLNQLHVTGGKALGKTTLIDEFKLVFKDLGLECDYIDSDDYGFWLMDMLEKPFDGELPELPTVTVENVKRKAKISYLHTVAAYMRKELKLRRSFDILDAVSSNKMAEYFKQFIDLTKACFQRGNGSLHNYITIRRSLAMTKNIVSTSHHILESVHTAFTNINFRLCAPWSSMNGVMSRKYANGEQESLNEMLLASMYTFGQTSDVLPFSVSTLCTWYLDRL</sequence>